<evidence type="ECO:0000256" key="1">
    <source>
        <dbReference type="SAM" id="MobiDB-lite"/>
    </source>
</evidence>
<dbReference type="Proteomes" id="UP001313282">
    <property type="component" value="Unassembled WGS sequence"/>
</dbReference>
<accession>A0AAN8MIZ0</accession>
<comment type="caution">
    <text evidence="2">The sequence shown here is derived from an EMBL/GenBank/DDBJ whole genome shotgun (WGS) entry which is preliminary data.</text>
</comment>
<feature type="region of interest" description="Disordered" evidence="1">
    <location>
        <begin position="23"/>
        <end position="45"/>
    </location>
</feature>
<feature type="compositionally biased region" description="Basic and acidic residues" evidence="1">
    <location>
        <begin position="33"/>
        <end position="45"/>
    </location>
</feature>
<keyword evidence="3" id="KW-1185">Reference proteome</keyword>
<dbReference type="EMBL" id="JAVHNR010000011">
    <property type="protein sequence ID" value="KAK6330612.1"/>
    <property type="molecule type" value="Genomic_DNA"/>
</dbReference>
<proteinExistence type="predicted"/>
<evidence type="ECO:0000313" key="2">
    <source>
        <dbReference type="EMBL" id="KAK6330612.1"/>
    </source>
</evidence>
<protein>
    <submittedName>
        <fullName evidence="2">Uncharacterized protein</fullName>
    </submittedName>
</protein>
<sequence>MPESNEILRYCASLVVSTPLSVTSGLPNNRDPSAAERSSRTEDPLTKKPVGLQLAHFSVKGYLTSNRLASDTSPSFQEGTAKGSIAKVCLKYLLHLDYINNLSAEETRLAYPFADYFAQYWFDSARPVESSDPELRRLIRQFLLRTKNSYKNCYMLYDLDSPVEQVTCDANPLCHASFGVYGEGVRTFFKREFEVNISGVGIGSPPAAATLNGYERVVLFLLSRGADINHDIRLDLMAAYFITYARKAMGTSFGSY</sequence>
<reference evidence="2 3" key="1">
    <citation type="submission" date="2019-10" db="EMBL/GenBank/DDBJ databases">
        <authorList>
            <person name="Palmer J.M."/>
        </authorList>
    </citation>
    <scope>NUCLEOTIDE SEQUENCE [LARGE SCALE GENOMIC DNA]</scope>
    <source>
        <strain evidence="2 3">TWF718</strain>
    </source>
</reference>
<dbReference type="AlphaFoldDB" id="A0AAN8MIZ0"/>
<name>A0AAN8MIZ0_9PEZI</name>
<organism evidence="2 3">
    <name type="scientific">Orbilia javanica</name>
    <dbReference type="NCBI Taxonomy" id="47235"/>
    <lineage>
        <taxon>Eukaryota</taxon>
        <taxon>Fungi</taxon>
        <taxon>Dikarya</taxon>
        <taxon>Ascomycota</taxon>
        <taxon>Pezizomycotina</taxon>
        <taxon>Orbiliomycetes</taxon>
        <taxon>Orbiliales</taxon>
        <taxon>Orbiliaceae</taxon>
        <taxon>Orbilia</taxon>
    </lineage>
</organism>
<evidence type="ECO:0000313" key="3">
    <source>
        <dbReference type="Proteomes" id="UP001313282"/>
    </source>
</evidence>
<dbReference type="InterPro" id="IPR036770">
    <property type="entry name" value="Ankyrin_rpt-contain_sf"/>
</dbReference>
<gene>
    <name evidence="2" type="ORF">TWF718_002809</name>
</gene>
<dbReference type="SUPFAM" id="SSF48403">
    <property type="entry name" value="Ankyrin repeat"/>
    <property type="match status" value="1"/>
</dbReference>